<protein>
    <recommendedName>
        <fullName evidence="1">Beta-lactamase-related domain-containing protein</fullName>
    </recommendedName>
</protein>
<dbReference type="PANTHER" id="PTHR43283">
    <property type="entry name" value="BETA-LACTAMASE-RELATED"/>
    <property type="match status" value="1"/>
</dbReference>
<dbReference type="SUPFAM" id="SSF56601">
    <property type="entry name" value="beta-lactamase/transpeptidase-like"/>
    <property type="match status" value="1"/>
</dbReference>
<dbReference type="InterPro" id="IPR012338">
    <property type="entry name" value="Beta-lactam/transpept-like"/>
</dbReference>
<sequence length="293" mass="32497">MPATEKTLYNLASLTKPISAELILRLASKGQLSLDEPMYPYWVDPDVKDNPWAKLLTARLALTHQTGFKNWRRQTKGVLTFQWEPGTRTGYSGEGYDYVGRFAEKRIGKPFEELAQTYVFDPIGMKETAYTRRDWFAGRLAEPHGPKGETAPKESNQWTGADLVRTTAADYAKFLISVMRREGLTREIADQQMVSTRNTVSDKELRDVCTKAGLAADACSGTAGLGLGWEIMDLNGTAVIDHGGSDWGVRTQVFFDPKKQVGAVILTNGDKGREVISKVVGLLYPNPLFIATL</sequence>
<dbReference type="Pfam" id="PF00144">
    <property type="entry name" value="Beta-lactamase"/>
    <property type="match status" value="1"/>
</dbReference>
<reference evidence="2" key="1">
    <citation type="journal article" date="2014" name="Front. Microbiol.">
        <title>High frequency of phylogenetically diverse reductive dehalogenase-homologous genes in deep subseafloor sedimentary metagenomes.</title>
        <authorList>
            <person name="Kawai M."/>
            <person name="Futagami T."/>
            <person name="Toyoda A."/>
            <person name="Takaki Y."/>
            <person name="Nishi S."/>
            <person name="Hori S."/>
            <person name="Arai W."/>
            <person name="Tsubouchi T."/>
            <person name="Morono Y."/>
            <person name="Uchiyama I."/>
            <person name="Ito T."/>
            <person name="Fujiyama A."/>
            <person name="Inagaki F."/>
            <person name="Takami H."/>
        </authorList>
    </citation>
    <scope>NUCLEOTIDE SEQUENCE</scope>
    <source>
        <strain evidence="2">Expedition CK06-06</strain>
    </source>
</reference>
<evidence type="ECO:0000313" key="2">
    <source>
        <dbReference type="EMBL" id="GAF77291.1"/>
    </source>
</evidence>
<dbReference type="PANTHER" id="PTHR43283:SF18">
    <property type="match status" value="1"/>
</dbReference>
<feature type="domain" description="Beta-lactamase-related" evidence="1">
    <location>
        <begin position="2"/>
        <end position="272"/>
    </location>
</feature>
<organism evidence="2">
    <name type="scientific">marine sediment metagenome</name>
    <dbReference type="NCBI Taxonomy" id="412755"/>
    <lineage>
        <taxon>unclassified sequences</taxon>
        <taxon>metagenomes</taxon>
        <taxon>ecological metagenomes</taxon>
    </lineage>
</organism>
<dbReference type="Gene3D" id="3.40.710.10">
    <property type="entry name" value="DD-peptidase/beta-lactamase superfamily"/>
    <property type="match status" value="1"/>
</dbReference>
<accession>X0SQ70</accession>
<comment type="caution">
    <text evidence="2">The sequence shown here is derived from an EMBL/GenBank/DDBJ whole genome shotgun (WGS) entry which is preliminary data.</text>
</comment>
<gene>
    <name evidence="2" type="ORF">S01H1_01074</name>
</gene>
<name>X0SQ70_9ZZZZ</name>
<evidence type="ECO:0000259" key="1">
    <source>
        <dbReference type="Pfam" id="PF00144"/>
    </source>
</evidence>
<proteinExistence type="predicted"/>
<dbReference type="EMBL" id="BARS01000434">
    <property type="protein sequence ID" value="GAF77291.1"/>
    <property type="molecule type" value="Genomic_DNA"/>
</dbReference>
<dbReference type="InterPro" id="IPR050789">
    <property type="entry name" value="Diverse_Enzym_Activities"/>
</dbReference>
<dbReference type="InterPro" id="IPR001466">
    <property type="entry name" value="Beta-lactam-related"/>
</dbReference>
<dbReference type="AlphaFoldDB" id="X0SQ70"/>